<dbReference type="InterPro" id="IPR000834">
    <property type="entry name" value="Peptidase_M14"/>
</dbReference>
<organism evidence="9 10">
    <name type="scientific">Candidatus Proximibacter danicus</name>
    <dbReference type="NCBI Taxonomy" id="2954365"/>
    <lineage>
        <taxon>Bacteria</taxon>
        <taxon>Pseudomonadati</taxon>
        <taxon>Pseudomonadota</taxon>
        <taxon>Betaproteobacteria</taxon>
        <taxon>Candidatus Proximibacter</taxon>
    </lineage>
</organism>
<evidence type="ECO:0000256" key="3">
    <source>
        <dbReference type="ARBA" id="ARBA00022670"/>
    </source>
</evidence>
<evidence type="ECO:0000256" key="1">
    <source>
        <dbReference type="ARBA" id="ARBA00001947"/>
    </source>
</evidence>
<evidence type="ECO:0000256" key="6">
    <source>
        <dbReference type="ARBA" id="ARBA00023049"/>
    </source>
</evidence>
<evidence type="ECO:0000256" key="4">
    <source>
        <dbReference type="ARBA" id="ARBA00022801"/>
    </source>
</evidence>
<evidence type="ECO:0000313" key="10">
    <source>
        <dbReference type="Proteomes" id="UP000886689"/>
    </source>
</evidence>
<protein>
    <submittedName>
        <fullName evidence="9">DUF2817 domain-containing protein</fullName>
    </submittedName>
</protein>
<reference evidence="9" key="1">
    <citation type="submission" date="2020-10" db="EMBL/GenBank/DDBJ databases">
        <title>Connecting structure to function with the recovery of over 1000 high-quality activated sludge metagenome-assembled genomes encoding full-length rRNA genes using long-read sequencing.</title>
        <authorList>
            <person name="Singleton C.M."/>
            <person name="Petriglieri F."/>
            <person name="Kristensen J.M."/>
            <person name="Kirkegaard R.H."/>
            <person name="Michaelsen T.Y."/>
            <person name="Andersen M.H."/>
            <person name="Karst S.M."/>
            <person name="Dueholm M.S."/>
            <person name="Nielsen P.H."/>
            <person name="Albertsen M."/>
        </authorList>
    </citation>
    <scope>NUCLEOTIDE SEQUENCE</scope>
    <source>
        <strain evidence="9">Hirt_18-Q3-R61-65_BATAC.395</strain>
    </source>
</reference>
<dbReference type="GO" id="GO:0005615">
    <property type="term" value="C:extracellular space"/>
    <property type="evidence" value="ECO:0007669"/>
    <property type="project" value="TreeGrafter"/>
</dbReference>
<feature type="domain" description="Peptidase M14" evidence="8">
    <location>
        <begin position="6"/>
        <end position="345"/>
    </location>
</feature>
<keyword evidence="6" id="KW-0482">Metalloprotease</keyword>
<dbReference type="AlphaFoldDB" id="A0A9D7PS58"/>
<dbReference type="EMBL" id="JADJUC010000003">
    <property type="protein sequence ID" value="MBK8523544.1"/>
    <property type="molecule type" value="Genomic_DNA"/>
</dbReference>
<accession>A0A9D7PS58</accession>
<dbReference type="PANTHER" id="PTHR11705:SF143">
    <property type="entry name" value="SLL0236 PROTEIN"/>
    <property type="match status" value="1"/>
</dbReference>
<comment type="similarity">
    <text evidence="2 7">Belongs to the peptidase M14 family.</text>
</comment>
<dbReference type="Gene3D" id="3.40.630.10">
    <property type="entry name" value="Zn peptidases"/>
    <property type="match status" value="1"/>
</dbReference>
<comment type="caution">
    <text evidence="7">Lacks conserved residue(s) required for the propagation of feature annotation.</text>
</comment>
<dbReference type="GO" id="GO:0004181">
    <property type="term" value="F:metallocarboxypeptidase activity"/>
    <property type="evidence" value="ECO:0007669"/>
    <property type="project" value="InterPro"/>
</dbReference>
<dbReference type="GO" id="GO:0006508">
    <property type="term" value="P:proteolysis"/>
    <property type="evidence" value="ECO:0007669"/>
    <property type="project" value="UniProtKB-KW"/>
</dbReference>
<dbReference type="PANTHER" id="PTHR11705">
    <property type="entry name" value="PROTEASE FAMILY M14 CARBOXYPEPTIDASE A,B"/>
    <property type="match status" value="1"/>
</dbReference>
<dbReference type="Proteomes" id="UP000886689">
    <property type="component" value="Unassembled WGS sequence"/>
</dbReference>
<sequence>MAIKSFPVELSELVELEDILRQGGRHLASTVLCETQVGERRFPVIAVTLGNPDPAVPAAGFFGGVHGLERIGSAVVLTFLRNLVSRLRWDRLLHQQLESIRLVFVPVVNPGGMWRGTRANPNGVDLMRNAPVDALERTPFLLGGHRLGSGLPWFRGAAGSEMELESAALCQLVEAELLCRPFSMAVDCHSGFGINDRIWFPYAHTAYPIRDLAEIHALNEIFEQTHPHHRYVFEPQSRQYLAHGDLWDHLYRRSIASPDALFLPLTLEMGSWIWVKKNPKQLFSRHGIFNPLIDHRQQRVLRRHLSWLEFISRAVGSYHHWLPVGDDRQHHHQQALQRWYQRTAG</sequence>
<evidence type="ECO:0000256" key="5">
    <source>
        <dbReference type="ARBA" id="ARBA00022833"/>
    </source>
</evidence>
<evidence type="ECO:0000256" key="7">
    <source>
        <dbReference type="PROSITE-ProRule" id="PRU01379"/>
    </source>
</evidence>
<comment type="caution">
    <text evidence="9">The sequence shown here is derived from an EMBL/GenBank/DDBJ whole genome shotgun (WGS) entry which is preliminary data.</text>
</comment>
<keyword evidence="5" id="KW-0862">Zinc</keyword>
<keyword evidence="3" id="KW-0645">Protease</keyword>
<dbReference type="SUPFAM" id="SSF53187">
    <property type="entry name" value="Zn-dependent exopeptidases"/>
    <property type="match status" value="1"/>
</dbReference>
<comment type="cofactor">
    <cofactor evidence="1">
        <name>Zn(2+)</name>
        <dbReference type="ChEBI" id="CHEBI:29105"/>
    </cofactor>
</comment>
<dbReference type="Pfam" id="PF00246">
    <property type="entry name" value="Peptidase_M14"/>
    <property type="match status" value="1"/>
</dbReference>
<evidence type="ECO:0000259" key="8">
    <source>
        <dbReference type="PROSITE" id="PS52035"/>
    </source>
</evidence>
<gene>
    <name evidence="9" type="ORF">IPL58_05105</name>
</gene>
<name>A0A9D7PS58_9PROT</name>
<evidence type="ECO:0000313" key="9">
    <source>
        <dbReference type="EMBL" id="MBK8523544.1"/>
    </source>
</evidence>
<keyword evidence="4" id="KW-0378">Hydrolase</keyword>
<evidence type="ECO:0000256" key="2">
    <source>
        <dbReference type="ARBA" id="ARBA00005988"/>
    </source>
</evidence>
<dbReference type="GO" id="GO:0008270">
    <property type="term" value="F:zinc ion binding"/>
    <property type="evidence" value="ECO:0007669"/>
    <property type="project" value="InterPro"/>
</dbReference>
<dbReference type="PROSITE" id="PS52035">
    <property type="entry name" value="PEPTIDASE_M14"/>
    <property type="match status" value="1"/>
</dbReference>
<proteinExistence type="inferred from homology"/>